<comment type="caution">
    <text evidence="2">The sequence shown here is derived from an EMBL/GenBank/DDBJ whole genome shotgun (WGS) entry which is preliminary data.</text>
</comment>
<dbReference type="AlphaFoldDB" id="A0A2J7TLH1"/>
<reference evidence="2 3" key="1">
    <citation type="submission" date="2017-10" db="EMBL/GenBank/DDBJ databases">
        <title>Genome announcement of Methylocella silvestris TVC from permafrost.</title>
        <authorList>
            <person name="Wang J."/>
            <person name="Geng K."/>
            <person name="Ul-Haque F."/>
            <person name="Crombie A.T."/>
            <person name="Street L.E."/>
            <person name="Wookey P.A."/>
            <person name="Murrell J.C."/>
            <person name="Pratscher J."/>
        </authorList>
    </citation>
    <scope>NUCLEOTIDE SEQUENCE [LARGE SCALE GENOMIC DNA]</scope>
    <source>
        <strain evidence="2 3">TVC</strain>
    </source>
</reference>
<sequence length="115" mass="12118">MVSVSIAQLIVLQALLLGVIAGSMAFEDALTSFPICRGIESSPAGVPDNSRIFHHHSACVFCALASLAPLFPGDFSINFPTAIHSRKPSFIASGVSIAERREPRSSQGPPRTATV</sequence>
<evidence type="ECO:0008006" key="4">
    <source>
        <dbReference type="Google" id="ProtNLM"/>
    </source>
</evidence>
<name>A0A2J7TLH1_METSI</name>
<evidence type="ECO:0000256" key="1">
    <source>
        <dbReference type="SAM" id="MobiDB-lite"/>
    </source>
</evidence>
<protein>
    <recommendedName>
        <fullName evidence="4">DUF2946 domain-containing protein</fullName>
    </recommendedName>
</protein>
<gene>
    <name evidence="2" type="ORF">CR492_01255</name>
</gene>
<accession>A0A2J7TLH1</accession>
<feature type="compositionally biased region" description="Polar residues" evidence="1">
    <location>
        <begin position="105"/>
        <end position="115"/>
    </location>
</feature>
<feature type="region of interest" description="Disordered" evidence="1">
    <location>
        <begin position="96"/>
        <end position="115"/>
    </location>
</feature>
<organism evidence="2 3">
    <name type="scientific">Methylocella silvestris</name>
    <dbReference type="NCBI Taxonomy" id="199596"/>
    <lineage>
        <taxon>Bacteria</taxon>
        <taxon>Pseudomonadati</taxon>
        <taxon>Pseudomonadota</taxon>
        <taxon>Alphaproteobacteria</taxon>
        <taxon>Hyphomicrobiales</taxon>
        <taxon>Beijerinckiaceae</taxon>
        <taxon>Methylocella</taxon>
    </lineage>
</organism>
<proteinExistence type="predicted"/>
<evidence type="ECO:0000313" key="3">
    <source>
        <dbReference type="Proteomes" id="UP000236286"/>
    </source>
</evidence>
<dbReference type="EMBL" id="PDZR01000001">
    <property type="protein sequence ID" value="PNG27577.1"/>
    <property type="molecule type" value="Genomic_DNA"/>
</dbReference>
<dbReference type="Proteomes" id="UP000236286">
    <property type="component" value="Unassembled WGS sequence"/>
</dbReference>
<evidence type="ECO:0000313" key="2">
    <source>
        <dbReference type="EMBL" id="PNG27577.1"/>
    </source>
</evidence>